<gene>
    <name evidence="1" type="ORF">BJP34_27790</name>
</gene>
<evidence type="ECO:0000313" key="1">
    <source>
        <dbReference type="EMBL" id="AOX02736.1"/>
    </source>
</evidence>
<dbReference type="OrthoDB" id="573423at2"/>
<evidence type="ECO:0008006" key="3">
    <source>
        <dbReference type="Google" id="ProtNLM"/>
    </source>
</evidence>
<dbReference type="AlphaFoldDB" id="A0A1D8TZ68"/>
<dbReference type="Proteomes" id="UP000177870">
    <property type="component" value="Chromosome"/>
</dbReference>
<evidence type="ECO:0000313" key="2">
    <source>
        <dbReference type="Proteomes" id="UP000177870"/>
    </source>
</evidence>
<sequence>MYQRINSTVFLALVSSIMALTNPTKDAYLDHAAWHLHDTYCQQKSLPLGVKAACFVGKPLPPDAVKPVIESYTRHQNYFLFSIYTTNFWGKKFHTVGLGGKFLVF</sequence>
<dbReference type="RefSeq" id="WP_070395137.1">
    <property type="nucleotide sequence ID" value="NZ_CP017599.1"/>
</dbReference>
<name>A0A1D8TZ68_9CYAN</name>
<proteinExistence type="predicted"/>
<accession>A0A1D8TZ68</accession>
<dbReference type="EMBL" id="CP017599">
    <property type="protein sequence ID" value="AOX02736.1"/>
    <property type="molecule type" value="Genomic_DNA"/>
</dbReference>
<dbReference type="InterPro" id="IPR025578">
    <property type="entry name" value="DUF4359"/>
</dbReference>
<protein>
    <recommendedName>
        <fullName evidence="3">DUF4359 domain-containing protein</fullName>
    </recommendedName>
</protein>
<reference evidence="2" key="1">
    <citation type="submission" date="2016-10" db="EMBL/GenBank/DDBJ databases">
        <title>Comparative genomics uncovers the prolific and rare metabolic potential of the cyanobacterial genus Moorea.</title>
        <authorList>
            <person name="Leao T."/>
            <person name="Castelao G."/>
            <person name="Korobeynikov A."/>
            <person name="Monroe E.A."/>
            <person name="Podell S."/>
            <person name="Glukhov E."/>
            <person name="Allen E."/>
            <person name="Gerwick W.H."/>
            <person name="Gerwick L."/>
        </authorList>
    </citation>
    <scope>NUCLEOTIDE SEQUENCE [LARGE SCALE GENOMIC DNA]</scope>
    <source>
        <strain evidence="2">PAL-8-15-08-1</strain>
    </source>
</reference>
<dbReference type="KEGG" id="mpro:BJP34_27790"/>
<organism evidence="1 2">
    <name type="scientific">Moorena producens PAL-8-15-08-1</name>
    <dbReference type="NCBI Taxonomy" id="1458985"/>
    <lineage>
        <taxon>Bacteria</taxon>
        <taxon>Bacillati</taxon>
        <taxon>Cyanobacteriota</taxon>
        <taxon>Cyanophyceae</taxon>
        <taxon>Coleofasciculales</taxon>
        <taxon>Coleofasciculaceae</taxon>
        <taxon>Moorena</taxon>
    </lineage>
</organism>
<dbReference type="Pfam" id="PF14271">
    <property type="entry name" value="DUF4359"/>
    <property type="match status" value="1"/>
</dbReference>